<evidence type="ECO:0000259" key="1">
    <source>
        <dbReference type="Pfam" id="PF06985"/>
    </source>
</evidence>
<evidence type="ECO:0000313" key="3">
    <source>
        <dbReference type="Proteomes" id="UP001056384"/>
    </source>
</evidence>
<dbReference type="InterPro" id="IPR010730">
    <property type="entry name" value="HET"/>
</dbReference>
<dbReference type="AlphaFoldDB" id="A0A9Q9EHB6"/>
<gene>
    <name evidence="2" type="ORF">Slin15195_G041540</name>
</gene>
<evidence type="ECO:0000313" key="2">
    <source>
        <dbReference type="EMBL" id="USW50835.1"/>
    </source>
</evidence>
<proteinExistence type="predicted"/>
<dbReference type="Proteomes" id="UP001056384">
    <property type="component" value="Chromosome 3"/>
</dbReference>
<dbReference type="InterPro" id="IPR052895">
    <property type="entry name" value="HetReg/Transcr_Mod"/>
</dbReference>
<sequence length="481" mass="54628">MEKDFMYEPLPGERWVRVLILEPSLDTSQHLHATLGPSNIGESLPAVPRDGDTDYKDREADYHREWDARKLDYHALAYSWAMQNGDASLSHSMILAGKVVNITQILAEGLLNIRSTTEPTRLWIDAICIDQKNMAERGSQVAMMFDIYRMAVGVIIWLENGATETEDFKIWQLLHSLAIRGVLDCDRWHVLEPVHKQVWMTAWDALLYAADSEVRALQSCLCLSNASLNERTSARPTVKTRGNRATFGQWCGPDKDKADALATSIRPIMPLLRRRYWSRRWVLQEDLARDSHSGAGLYRWGRYSVGAGIMRKLFDLLQYIDGPRDEAEHSRGARDMTQDLRDFFSELKTRERALYNTVYPSGGSMDLCRLLQRNSALQCSDPRDCLYALIALDPSCGVQVDYDSSFRDVCIDLATKMVQKGDFRVLDVARYTQLDSSDLSLELPSWVPSLHASWGARIPLQEGCTMFNRAAASAYRPLHVA</sequence>
<feature type="domain" description="Heterokaryon incompatibility" evidence="1">
    <location>
        <begin position="73"/>
        <end position="285"/>
    </location>
</feature>
<reference evidence="2" key="1">
    <citation type="submission" date="2022-06" db="EMBL/GenBank/DDBJ databases">
        <title>Complete genome sequences of two strains of the flax pathogen Septoria linicola.</title>
        <authorList>
            <person name="Lapalu N."/>
            <person name="Simon A."/>
            <person name="Demenou B."/>
            <person name="Paumier D."/>
            <person name="Guillot M.-P."/>
            <person name="Gout L."/>
            <person name="Valade R."/>
        </authorList>
    </citation>
    <scope>NUCLEOTIDE SEQUENCE</scope>
    <source>
        <strain evidence="2">SE15195</strain>
    </source>
</reference>
<protein>
    <submittedName>
        <fullName evidence="2">Heterokaryon incompatibility</fullName>
    </submittedName>
</protein>
<keyword evidence="3" id="KW-1185">Reference proteome</keyword>
<accession>A0A9Q9EHB6</accession>
<dbReference type="OrthoDB" id="3648367at2759"/>
<dbReference type="PANTHER" id="PTHR24148:SF64">
    <property type="entry name" value="HETEROKARYON INCOMPATIBILITY DOMAIN-CONTAINING PROTEIN"/>
    <property type="match status" value="1"/>
</dbReference>
<dbReference type="PANTHER" id="PTHR24148">
    <property type="entry name" value="ANKYRIN REPEAT DOMAIN-CONTAINING PROTEIN 39 HOMOLOG-RELATED"/>
    <property type="match status" value="1"/>
</dbReference>
<dbReference type="Pfam" id="PF06985">
    <property type="entry name" value="HET"/>
    <property type="match status" value="1"/>
</dbReference>
<organism evidence="2 3">
    <name type="scientific">Septoria linicola</name>
    <dbReference type="NCBI Taxonomy" id="215465"/>
    <lineage>
        <taxon>Eukaryota</taxon>
        <taxon>Fungi</taxon>
        <taxon>Dikarya</taxon>
        <taxon>Ascomycota</taxon>
        <taxon>Pezizomycotina</taxon>
        <taxon>Dothideomycetes</taxon>
        <taxon>Dothideomycetidae</taxon>
        <taxon>Mycosphaerellales</taxon>
        <taxon>Mycosphaerellaceae</taxon>
        <taxon>Septoria</taxon>
    </lineage>
</organism>
<name>A0A9Q9EHB6_9PEZI</name>
<dbReference type="EMBL" id="CP099420">
    <property type="protein sequence ID" value="USW50835.1"/>
    <property type="molecule type" value="Genomic_DNA"/>
</dbReference>